<reference evidence="2 3" key="1">
    <citation type="submission" date="2016-10" db="EMBL/GenBank/DDBJ databases">
        <authorList>
            <person name="de Groot N.N."/>
        </authorList>
    </citation>
    <scope>NUCLEOTIDE SEQUENCE [LARGE SCALE GENOMIC DNA]</scope>
    <source>
        <strain evidence="2 3">ATCC 43154</strain>
    </source>
</reference>
<accession>A0A1I4LBC7</accession>
<evidence type="ECO:0000313" key="2">
    <source>
        <dbReference type="EMBL" id="SFL88355.1"/>
    </source>
</evidence>
<dbReference type="PANTHER" id="PTHR43883:SF1">
    <property type="entry name" value="GLUCONOKINASE"/>
    <property type="match status" value="1"/>
</dbReference>
<dbReference type="SUPFAM" id="SSF52540">
    <property type="entry name" value="P-loop containing nucleoside triphosphate hydrolases"/>
    <property type="match status" value="1"/>
</dbReference>
<dbReference type="InterPro" id="IPR052732">
    <property type="entry name" value="Cell-binding_unc_protein"/>
</dbReference>
<feature type="domain" description="Aminoglycoside phosphotransferase" evidence="1">
    <location>
        <begin position="123"/>
        <end position="299"/>
    </location>
</feature>
<dbReference type="Gene3D" id="3.40.50.300">
    <property type="entry name" value="P-loop containing nucleotide triphosphate hydrolases"/>
    <property type="match status" value="1"/>
</dbReference>
<evidence type="ECO:0000259" key="1">
    <source>
        <dbReference type="Pfam" id="PF01636"/>
    </source>
</evidence>
<dbReference type="Pfam" id="PF01636">
    <property type="entry name" value="APH"/>
    <property type="match status" value="1"/>
</dbReference>
<protein>
    <recommendedName>
        <fullName evidence="1">Aminoglycoside phosphotransferase domain-containing protein</fullName>
    </recommendedName>
</protein>
<dbReference type="Proteomes" id="UP000199470">
    <property type="component" value="Unassembled WGS sequence"/>
</dbReference>
<dbReference type="RefSeq" id="WP_093386749.1">
    <property type="nucleotide sequence ID" value="NZ_FOTW01000009.1"/>
</dbReference>
<gene>
    <name evidence="2" type="ORF">SAMN02982985_01860</name>
</gene>
<evidence type="ECO:0000313" key="3">
    <source>
        <dbReference type="Proteomes" id="UP000199470"/>
    </source>
</evidence>
<dbReference type="SUPFAM" id="SSF56112">
    <property type="entry name" value="Protein kinase-like (PK-like)"/>
    <property type="match status" value="1"/>
</dbReference>
<keyword evidence="3" id="KW-1185">Reference proteome</keyword>
<proteinExistence type="predicted"/>
<dbReference type="Gene3D" id="3.90.1200.10">
    <property type="match status" value="1"/>
</dbReference>
<dbReference type="OrthoDB" id="9810277at2"/>
<dbReference type="InterPro" id="IPR027417">
    <property type="entry name" value="P-loop_NTPase"/>
</dbReference>
<dbReference type="EMBL" id="FOTW01000009">
    <property type="protein sequence ID" value="SFL88355.1"/>
    <property type="molecule type" value="Genomic_DNA"/>
</dbReference>
<name>A0A1I4LBC7_9BURK</name>
<dbReference type="AlphaFoldDB" id="A0A1I4LBC7"/>
<dbReference type="InterPro" id="IPR011009">
    <property type="entry name" value="Kinase-like_dom_sf"/>
</dbReference>
<organism evidence="2 3">
    <name type="scientific">Rugamonas rubra</name>
    <dbReference type="NCBI Taxonomy" id="758825"/>
    <lineage>
        <taxon>Bacteria</taxon>
        <taxon>Pseudomonadati</taxon>
        <taxon>Pseudomonadota</taxon>
        <taxon>Betaproteobacteria</taxon>
        <taxon>Burkholderiales</taxon>
        <taxon>Oxalobacteraceae</taxon>
        <taxon>Telluria group</taxon>
        <taxon>Rugamonas</taxon>
    </lineage>
</organism>
<sequence length="538" mass="58140">MNQPKPPPAAEQAGQRRQIEALARVLARTEGAPRLFETHISWVLVTESHAYKFKKALRLDFLDYSTLQARRHCCEEELRLNRRLAPELYLDVVALCGEAEQPRLAPADAAPADDTVFDYAVRMRAFPQQALWSTRLPAGQVGEGEIDQLAARLARFHAAAAAAPQGSDWGTAAALRRTAEQDLAEVAALLDAGPARADLQALSHRLEYCAPAPARFDERRVQGRVRECHGDLHCGNILTLDGVVEVFDCIEFCDRFRWIDVVNDLAFIVMDLRFHGRAELAARLLDHYLRDSGDYAGLAMLPYYQAMRALVRAKVCLLRAAGGGGDAARQAQLGQQYLAFAAAGTTPGRAALLITHGYAGSGKSRAAERLAGALGAIRLCSDVERKRVRGVAPSASLAAPPGRGIYEPASRQATYARLLHLARQVLAAGLPVLVDATFLRRRERASFAELAGGMGLPFFVLDVRAAPATLRRRLAARERAGGDASDAGLAVLEQQLAQAEPLTPAERRNVLEFDSDAAEVDGGAGALAALAARVAAQR</sequence>
<dbReference type="PANTHER" id="PTHR43883">
    <property type="entry name" value="SLR0207 PROTEIN"/>
    <property type="match status" value="1"/>
</dbReference>
<dbReference type="InterPro" id="IPR002575">
    <property type="entry name" value="Aminoglycoside_PTrfase"/>
</dbReference>
<dbReference type="STRING" id="758825.SAMN02982985_01860"/>
<dbReference type="Pfam" id="PF13671">
    <property type="entry name" value="AAA_33"/>
    <property type="match status" value="1"/>
</dbReference>